<protein>
    <submittedName>
        <fullName evidence="1">Uncharacterized protein</fullName>
    </submittedName>
</protein>
<comment type="caution">
    <text evidence="1">The sequence shown here is derived from an EMBL/GenBank/DDBJ whole genome shotgun (WGS) entry which is preliminary data.</text>
</comment>
<evidence type="ECO:0000313" key="2">
    <source>
        <dbReference type="Proteomes" id="UP000280434"/>
    </source>
</evidence>
<name>A0A494XMH2_9BURK</name>
<gene>
    <name evidence="1" type="ORF">D7S89_11045</name>
</gene>
<organism evidence="1 2">
    <name type="scientific">Trinickia fusca</name>
    <dbReference type="NCBI Taxonomy" id="2419777"/>
    <lineage>
        <taxon>Bacteria</taxon>
        <taxon>Pseudomonadati</taxon>
        <taxon>Pseudomonadota</taxon>
        <taxon>Betaproteobacteria</taxon>
        <taxon>Burkholderiales</taxon>
        <taxon>Burkholderiaceae</taxon>
        <taxon>Trinickia</taxon>
    </lineage>
</organism>
<reference evidence="1 2" key="1">
    <citation type="submission" date="2018-10" db="EMBL/GenBank/DDBJ databases">
        <title>Paraburkholderia sp. 7MK8-2, isolated from soil.</title>
        <authorList>
            <person name="Gao Z.-H."/>
            <person name="Qiu L.-H."/>
        </authorList>
    </citation>
    <scope>NUCLEOTIDE SEQUENCE [LARGE SCALE GENOMIC DNA]</scope>
    <source>
        <strain evidence="1 2">7MK8-2</strain>
    </source>
</reference>
<dbReference type="EMBL" id="RBZV01000003">
    <property type="protein sequence ID" value="RKP49299.1"/>
    <property type="molecule type" value="Genomic_DNA"/>
</dbReference>
<dbReference type="RefSeq" id="WP_121277687.1">
    <property type="nucleotide sequence ID" value="NZ_RBZV01000003.1"/>
</dbReference>
<dbReference type="Proteomes" id="UP000280434">
    <property type="component" value="Unassembled WGS sequence"/>
</dbReference>
<keyword evidence="2" id="KW-1185">Reference proteome</keyword>
<evidence type="ECO:0000313" key="1">
    <source>
        <dbReference type="EMBL" id="RKP49299.1"/>
    </source>
</evidence>
<accession>A0A494XMH2</accession>
<dbReference type="AlphaFoldDB" id="A0A494XMH2"/>
<sequence length="95" mass="10336">MKDSLIISHLVGGASGHNLTLSMTDQEIQATVGSAMRITQEIKRQIPDNADRLMAAHLLGGTSGVDLSNVMTDQEVEKRVHVIARALKEMEKQVV</sequence>
<proteinExistence type="predicted"/>